<evidence type="ECO:0000313" key="9">
    <source>
        <dbReference type="EMBL" id="WJZ84909.1"/>
    </source>
</evidence>
<dbReference type="InterPro" id="IPR044607">
    <property type="entry name" value="RKD-like"/>
</dbReference>
<keyword evidence="10" id="KW-1185">Reference proteome</keyword>
<dbReference type="PROSITE" id="PS51519">
    <property type="entry name" value="RWP_RK"/>
    <property type="match status" value="1"/>
</dbReference>
<evidence type="ECO:0000256" key="7">
    <source>
        <dbReference type="SAM" id="MobiDB-lite"/>
    </source>
</evidence>
<protein>
    <recommendedName>
        <fullName evidence="8">RWP-RK domain-containing protein</fullName>
    </recommendedName>
</protein>
<keyword evidence="5" id="KW-0804">Transcription</keyword>
<feature type="compositionally biased region" description="Basic and acidic residues" evidence="7">
    <location>
        <begin position="249"/>
        <end position="258"/>
    </location>
</feature>
<keyword evidence="4" id="KW-0238">DNA-binding</keyword>
<feature type="domain" description="RWP-RK" evidence="8">
    <location>
        <begin position="249"/>
        <end position="341"/>
    </location>
</feature>
<evidence type="ECO:0000256" key="6">
    <source>
        <dbReference type="ARBA" id="ARBA00023242"/>
    </source>
</evidence>
<dbReference type="Proteomes" id="UP001227230">
    <property type="component" value="Chromosome 4"/>
</dbReference>
<dbReference type="Pfam" id="PF02042">
    <property type="entry name" value="RWP-RK"/>
    <property type="match status" value="1"/>
</dbReference>
<dbReference type="PANTHER" id="PTHR46373">
    <property type="entry name" value="PROTEIN RKD4"/>
    <property type="match status" value="1"/>
</dbReference>
<name>A0ABY9BQY5_VITVI</name>
<dbReference type="InterPro" id="IPR003035">
    <property type="entry name" value="RWP-RK_dom"/>
</dbReference>
<keyword evidence="3" id="KW-0175">Coiled coil</keyword>
<gene>
    <name evidence="9" type="ORF">VitviT2T_004483</name>
</gene>
<proteinExistence type="predicted"/>
<evidence type="ECO:0000256" key="3">
    <source>
        <dbReference type="ARBA" id="ARBA00023054"/>
    </source>
</evidence>
<reference evidence="9 10" key="1">
    <citation type="journal article" date="2023" name="Hortic Res">
        <title>The complete reference genome for grapevine (Vitis vinifera L.) genetics and breeding.</title>
        <authorList>
            <person name="Shi X."/>
            <person name="Cao S."/>
            <person name="Wang X."/>
            <person name="Huang S."/>
            <person name="Wang Y."/>
            <person name="Liu Z."/>
            <person name="Liu W."/>
            <person name="Leng X."/>
            <person name="Peng Y."/>
            <person name="Wang N."/>
            <person name="Wang Y."/>
            <person name="Ma Z."/>
            <person name="Xu X."/>
            <person name="Zhang F."/>
            <person name="Xue H."/>
            <person name="Zhong H."/>
            <person name="Wang Y."/>
            <person name="Zhang K."/>
            <person name="Velt A."/>
            <person name="Avia K."/>
            <person name="Holtgrawe D."/>
            <person name="Grimplet J."/>
            <person name="Matus J.T."/>
            <person name="Ware D."/>
            <person name="Wu X."/>
            <person name="Wang H."/>
            <person name="Liu C."/>
            <person name="Fang Y."/>
            <person name="Rustenholz C."/>
            <person name="Cheng Z."/>
            <person name="Xiao H."/>
            <person name="Zhou Y."/>
        </authorList>
    </citation>
    <scope>NUCLEOTIDE SEQUENCE [LARGE SCALE GENOMIC DNA]</scope>
    <source>
        <strain evidence="10">cv. Pinot noir / PN40024</strain>
        <tissue evidence="9">Leaf</tissue>
    </source>
</reference>
<keyword evidence="2" id="KW-0805">Transcription regulation</keyword>
<evidence type="ECO:0000256" key="1">
    <source>
        <dbReference type="ARBA" id="ARBA00004049"/>
    </source>
</evidence>
<dbReference type="EMBL" id="CP126651">
    <property type="protein sequence ID" value="WJZ84909.1"/>
    <property type="molecule type" value="Genomic_DNA"/>
</dbReference>
<feature type="region of interest" description="Disordered" evidence="7">
    <location>
        <begin position="237"/>
        <end position="258"/>
    </location>
</feature>
<keyword evidence="6" id="KW-0539">Nucleus</keyword>
<dbReference type="PANTHER" id="PTHR46373:SF5">
    <property type="entry name" value="RWP-RK DOMAIN PROTEIN"/>
    <property type="match status" value="1"/>
</dbReference>
<comment type="function">
    <text evidence="1">Putative transcription factor.</text>
</comment>
<evidence type="ECO:0000256" key="5">
    <source>
        <dbReference type="ARBA" id="ARBA00023163"/>
    </source>
</evidence>
<evidence type="ECO:0000259" key="8">
    <source>
        <dbReference type="PROSITE" id="PS51519"/>
    </source>
</evidence>
<organism evidence="9 10">
    <name type="scientific">Vitis vinifera</name>
    <name type="common">Grape</name>
    <dbReference type="NCBI Taxonomy" id="29760"/>
    <lineage>
        <taxon>Eukaryota</taxon>
        <taxon>Viridiplantae</taxon>
        <taxon>Streptophyta</taxon>
        <taxon>Embryophyta</taxon>
        <taxon>Tracheophyta</taxon>
        <taxon>Spermatophyta</taxon>
        <taxon>Magnoliopsida</taxon>
        <taxon>eudicotyledons</taxon>
        <taxon>Gunneridae</taxon>
        <taxon>Pentapetalae</taxon>
        <taxon>rosids</taxon>
        <taxon>Vitales</taxon>
        <taxon>Vitaceae</taxon>
        <taxon>Viteae</taxon>
        <taxon>Vitis</taxon>
    </lineage>
</organism>
<evidence type="ECO:0000256" key="2">
    <source>
        <dbReference type="ARBA" id="ARBA00023015"/>
    </source>
</evidence>
<sequence length="373" mass="42303">MTDPLDDVPYHDPFSFDLPLVLVEDLNFSDPPNPNLSDIPSLVKPDSNPYLIPQSSDELADNTIDPFKDSFAWELCDDSNGDNPQLTPMEVHGETSSQAETSQQQIPSFENSIPLPVWPLPPVPYGCSCCQILREIIHTNGTYTTKLEVHGRPGLISHAVLESHYCAVDGIPPDHHMFDFCKKSIEGVKQFLQQYCKERRQAGFAMLQDPLSLFYEAICVGLDYEESMNADEFFQRSPSHSGGCQINHPETEENRSERTQKIPLAAQRERTGKLTIYDFTRYFHLPIDKAAEGLNICPTVVKKICRKHGVDRWPYRKVKSIQRQMVRLKPSLRSKDAAERARAQAEMERLKQEMTNACGGIAIPIPRYSDHDN</sequence>
<evidence type="ECO:0000256" key="4">
    <source>
        <dbReference type="ARBA" id="ARBA00023125"/>
    </source>
</evidence>
<accession>A0ABY9BQY5</accession>
<evidence type="ECO:0000313" key="10">
    <source>
        <dbReference type="Proteomes" id="UP001227230"/>
    </source>
</evidence>